<evidence type="ECO:0000313" key="3">
    <source>
        <dbReference type="Proteomes" id="UP000000212"/>
    </source>
</evidence>
<dbReference type="EMBL" id="HE999757">
    <property type="protein sequence ID" value="CCO12969.2"/>
    <property type="molecule type" value="Genomic_DNA"/>
</dbReference>
<dbReference type="HOGENOM" id="CLU_020336_4_0_9"/>
<feature type="domain" description="AB hydrolase-1" evidence="1">
    <location>
        <begin position="31"/>
        <end position="261"/>
    </location>
</feature>
<dbReference type="PANTHER" id="PTHR43433">
    <property type="entry name" value="HYDROLASE, ALPHA/BETA FOLD FAMILY PROTEIN"/>
    <property type="match status" value="1"/>
</dbReference>
<dbReference type="Gene3D" id="3.40.50.1820">
    <property type="entry name" value="alpha/beta hydrolase"/>
    <property type="match status" value="1"/>
</dbReference>
<keyword evidence="2" id="KW-0575">Peroxidase</keyword>
<dbReference type="KEGG" id="cml:BN424_3563"/>
<name>K8E7Q9_CARML</name>
<evidence type="ECO:0000313" key="2">
    <source>
        <dbReference type="EMBL" id="CCO12969.2"/>
    </source>
</evidence>
<dbReference type="InterPro" id="IPR000073">
    <property type="entry name" value="AB_hydrolase_1"/>
</dbReference>
<keyword evidence="2" id="KW-0560">Oxidoreductase</keyword>
<reference evidence="3" key="1">
    <citation type="journal article" date="2013" name="Genome Announc.">
        <title>Complete Chromosome Sequence of Carnobacterium maltaromaticum LMA 28.</title>
        <authorList>
            <person name="Cailliez-Grimal C."/>
            <person name="Chaillou S."/>
            <person name="Anba-Mondoloni J."/>
            <person name="Loux V."/>
            <person name="Afzal M.I."/>
            <person name="Rahman A."/>
            <person name="Kergourlay G."/>
            <person name="Champomier-Verges M.C."/>
            <person name="Zagorec M."/>
            <person name="Dalgaard P."/>
            <person name="Leisner J.J."/>
            <person name="Prevost H."/>
            <person name="Revol-Junelles A.M."/>
            <person name="Borges F."/>
        </authorList>
    </citation>
    <scope>NUCLEOTIDE SEQUENCE</scope>
    <source>
        <strain evidence="3">LMA28</strain>
    </source>
</reference>
<sequence>MGYVEASNLFIKDAHGKKFAYREVGKKTNMPLILLTHLSANLDNWDPKIVDGLARKFWVIAFDGQGVGLSGGSTPKKILEMANETVSFIQALGLNKVHILGLSMGGMVAQEIVLSHPKIVERLVLVGTGPKGGQGIGRVAKVTNYSMLRALITFKDIKYYLFFTSSQSSRTKAKEYLIRLKSRKKNRDKSIRLHSYNQQLKAIKRWSRGETDPLEEIKQPTLIINGDTDIMVPTANSYDLAQRISDSKLIIYKDSGHGSLFQYPEEFVADVGTFLMV</sequence>
<dbReference type="OrthoDB" id="9773293at2"/>
<evidence type="ECO:0000259" key="1">
    <source>
        <dbReference type="Pfam" id="PF00561"/>
    </source>
</evidence>
<dbReference type="GO" id="GO:0016787">
    <property type="term" value="F:hydrolase activity"/>
    <property type="evidence" value="ECO:0007669"/>
    <property type="project" value="UniProtKB-KW"/>
</dbReference>
<dbReference type="InterPro" id="IPR029058">
    <property type="entry name" value="AB_hydrolase_fold"/>
</dbReference>
<dbReference type="PRINTS" id="PR00111">
    <property type="entry name" value="ABHYDROLASE"/>
</dbReference>
<organism evidence="2 3">
    <name type="scientific">Carnobacterium maltaromaticum LMA28</name>
    <dbReference type="NCBI Taxonomy" id="1234679"/>
    <lineage>
        <taxon>Bacteria</taxon>
        <taxon>Bacillati</taxon>
        <taxon>Bacillota</taxon>
        <taxon>Bacilli</taxon>
        <taxon>Lactobacillales</taxon>
        <taxon>Carnobacteriaceae</taxon>
        <taxon>Carnobacterium</taxon>
    </lineage>
</organism>
<dbReference type="AlphaFoldDB" id="K8E7Q9"/>
<dbReference type="STRING" id="1234679.BN424_3563"/>
<dbReference type="Proteomes" id="UP000000212">
    <property type="component" value="Chromosome"/>
</dbReference>
<dbReference type="PANTHER" id="PTHR43433:SF5">
    <property type="entry name" value="AB HYDROLASE-1 DOMAIN-CONTAINING PROTEIN"/>
    <property type="match status" value="1"/>
</dbReference>
<dbReference type="RefSeq" id="WP_015077864.1">
    <property type="nucleotide sequence ID" value="NC_019425.2"/>
</dbReference>
<protein>
    <submittedName>
        <fullName evidence="2">Alpha/beta hydrolase fold family protein</fullName>
        <ecNumber evidence="2">1.11.1.-</ecNumber>
    </submittedName>
</protein>
<dbReference type="eggNOG" id="COG2021">
    <property type="taxonomic scope" value="Bacteria"/>
</dbReference>
<dbReference type="Pfam" id="PF00561">
    <property type="entry name" value="Abhydrolase_1"/>
    <property type="match status" value="1"/>
</dbReference>
<keyword evidence="2" id="KW-0378">Hydrolase</keyword>
<dbReference type="EC" id="1.11.1.-" evidence="2"/>
<dbReference type="GO" id="GO:0004601">
    <property type="term" value="F:peroxidase activity"/>
    <property type="evidence" value="ECO:0007669"/>
    <property type="project" value="UniProtKB-KW"/>
</dbReference>
<keyword evidence="3" id="KW-1185">Reference proteome</keyword>
<dbReference type="SUPFAM" id="SSF53474">
    <property type="entry name" value="alpha/beta-Hydrolases"/>
    <property type="match status" value="1"/>
</dbReference>
<dbReference type="InterPro" id="IPR050471">
    <property type="entry name" value="AB_hydrolase"/>
</dbReference>
<accession>K8E7Q9</accession>
<gene>
    <name evidence="2" type="ORF">BN424_3563</name>
</gene>
<proteinExistence type="predicted"/>